<evidence type="ECO:0000313" key="7">
    <source>
        <dbReference type="Proteomes" id="UP001055117"/>
    </source>
</evidence>
<dbReference type="Proteomes" id="UP001055117">
    <property type="component" value="Unassembled WGS sequence"/>
</dbReference>
<name>A0ABQ4QB97_9HYPH</name>
<dbReference type="EMBL" id="BPQG01000003">
    <property type="protein sequence ID" value="GJD42291.1"/>
    <property type="molecule type" value="Genomic_DNA"/>
</dbReference>
<comment type="caution">
    <text evidence="6">The sequence shown here is derived from an EMBL/GenBank/DDBJ whole genome shotgun (WGS) entry which is preliminary data.</text>
</comment>
<dbReference type="InterPro" id="IPR050217">
    <property type="entry name" value="Peroxiredoxin"/>
</dbReference>
<dbReference type="PIRSF" id="PIRSF000239">
    <property type="entry name" value="AHPC"/>
    <property type="match status" value="1"/>
</dbReference>
<dbReference type="Pfam" id="PF10417">
    <property type="entry name" value="1-cysPrx_C"/>
    <property type="match status" value="1"/>
</dbReference>
<evidence type="ECO:0000256" key="3">
    <source>
        <dbReference type="ARBA" id="ARBA00032824"/>
    </source>
</evidence>
<gene>
    <name evidence="6" type="ORF">AFCDBAGC_0126</name>
</gene>
<comment type="function">
    <text evidence="4">Thiol-specific peroxidase that catalyzes the reduction of hydrogen peroxide and organic hydroperoxides to water and alcohols, respectively. Plays a role in cell protection against oxidative stress by detoxifying peroxides.</text>
</comment>
<dbReference type="NCBIfam" id="NF009668">
    <property type="entry name" value="PRK13189.1"/>
    <property type="match status" value="1"/>
</dbReference>
<proteinExistence type="inferred from homology"/>
<dbReference type="PANTHER" id="PTHR10681">
    <property type="entry name" value="THIOREDOXIN PEROXIDASE"/>
    <property type="match status" value="1"/>
</dbReference>
<evidence type="ECO:0000256" key="4">
    <source>
        <dbReference type="ARBA" id="ARBA00037420"/>
    </source>
</evidence>
<evidence type="ECO:0000313" key="6">
    <source>
        <dbReference type="EMBL" id="GJD42291.1"/>
    </source>
</evidence>
<evidence type="ECO:0000256" key="2">
    <source>
        <dbReference type="ARBA" id="ARBA00023002"/>
    </source>
</evidence>
<evidence type="ECO:0000259" key="5">
    <source>
        <dbReference type="PROSITE" id="PS51352"/>
    </source>
</evidence>
<dbReference type="Pfam" id="PF00578">
    <property type="entry name" value="AhpC-TSA"/>
    <property type="match status" value="1"/>
</dbReference>
<sequence length="222" mass="24175">MTSDNDVPVVAERPGCPPLIGDTAPAFRARTTMGERSLDAYRGRWLVLFSHPADFTPVCTSEFVAFAKAYERFQGLDCDLLALSVDSLSSHLAWKHSIEQRFGVRVPFPIIEDPAMGIARAYGMLPARATSSATVRTTFVIDPEGTVRATLAYPMTVGRSVEEIVRLVSALQATDASEVSTPEGWRPGEPVLATPPLTFDEIAAPAQDTGQGADWYYRLGRL</sequence>
<dbReference type="SUPFAM" id="SSF52833">
    <property type="entry name" value="Thioredoxin-like"/>
    <property type="match status" value="1"/>
</dbReference>
<organism evidence="6 7">
    <name type="scientific">Methylobacterium cerastii</name>
    <dbReference type="NCBI Taxonomy" id="932741"/>
    <lineage>
        <taxon>Bacteria</taxon>
        <taxon>Pseudomonadati</taxon>
        <taxon>Pseudomonadota</taxon>
        <taxon>Alphaproteobacteria</taxon>
        <taxon>Hyphomicrobiales</taxon>
        <taxon>Methylobacteriaceae</taxon>
        <taxon>Methylobacterium</taxon>
    </lineage>
</organism>
<reference evidence="6 7" key="1">
    <citation type="journal article" date="2021" name="Front. Microbiol.">
        <title>Comprehensive Comparative Genomics and Phenotyping of Methylobacterium Species.</title>
        <authorList>
            <person name="Alessa O."/>
            <person name="Ogura Y."/>
            <person name="Fujitani Y."/>
            <person name="Takami H."/>
            <person name="Hayashi T."/>
            <person name="Sahin N."/>
            <person name="Tani A."/>
        </authorList>
    </citation>
    <scope>NUCLEOTIDE SEQUENCE [LARGE SCALE GENOMIC DNA]</scope>
    <source>
        <strain evidence="6 7">DSM 23679</strain>
    </source>
</reference>
<keyword evidence="2" id="KW-0560">Oxidoreductase</keyword>
<dbReference type="PANTHER" id="PTHR10681:SF128">
    <property type="entry name" value="THIOREDOXIN-DEPENDENT PEROXIDE REDUCTASE, MITOCHONDRIAL"/>
    <property type="match status" value="1"/>
</dbReference>
<dbReference type="InterPro" id="IPR024706">
    <property type="entry name" value="Peroxiredoxin_AhpC-typ"/>
</dbReference>
<accession>A0ABQ4QB97</accession>
<protein>
    <recommendedName>
        <fullName evidence="3">Thioredoxin peroxidase</fullName>
    </recommendedName>
</protein>
<comment type="similarity">
    <text evidence="1">Belongs to the peroxiredoxin family. AhpC/Prx1 subfamily.</text>
</comment>
<keyword evidence="7" id="KW-1185">Reference proteome</keyword>
<dbReference type="InterPro" id="IPR013766">
    <property type="entry name" value="Thioredoxin_domain"/>
</dbReference>
<dbReference type="PROSITE" id="PS51352">
    <property type="entry name" value="THIOREDOXIN_2"/>
    <property type="match status" value="1"/>
</dbReference>
<feature type="domain" description="Thioredoxin" evidence="5">
    <location>
        <begin position="18"/>
        <end position="173"/>
    </location>
</feature>
<dbReference type="RefSeq" id="WP_238270144.1">
    <property type="nucleotide sequence ID" value="NZ_BPQG01000003.1"/>
</dbReference>
<dbReference type="InterPro" id="IPR036249">
    <property type="entry name" value="Thioredoxin-like_sf"/>
</dbReference>
<dbReference type="InterPro" id="IPR019479">
    <property type="entry name" value="Peroxiredoxin_C"/>
</dbReference>
<dbReference type="InterPro" id="IPR000866">
    <property type="entry name" value="AhpC/TSA"/>
</dbReference>
<dbReference type="Gene3D" id="3.40.30.10">
    <property type="entry name" value="Glutaredoxin"/>
    <property type="match status" value="1"/>
</dbReference>
<evidence type="ECO:0000256" key="1">
    <source>
        <dbReference type="ARBA" id="ARBA00009796"/>
    </source>
</evidence>